<dbReference type="PANTHER" id="PTHR30154:SF46">
    <property type="entry name" value="TRANSCRIPTIONAL REGULATORY PROTEIN"/>
    <property type="match status" value="1"/>
</dbReference>
<dbReference type="PANTHER" id="PTHR30154">
    <property type="entry name" value="LEUCINE-RESPONSIVE REGULATORY PROTEIN"/>
    <property type="match status" value="1"/>
</dbReference>
<dbReference type="InterPro" id="IPR019887">
    <property type="entry name" value="Tscrpt_reg_AsnC/Lrp_C"/>
</dbReference>
<dbReference type="Pfam" id="PF01037">
    <property type="entry name" value="AsnC_trans_reg"/>
    <property type="match status" value="1"/>
</dbReference>
<keyword evidence="6" id="KW-1185">Reference proteome</keyword>
<dbReference type="SUPFAM" id="SSF54909">
    <property type="entry name" value="Dimeric alpha+beta barrel"/>
    <property type="match status" value="1"/>
</dbReference>
<proteinExistence type="predicted"/>
<dbReference type="GO" id="GO:0005829">
    <property type="term" value="C:cytosol"/>
    <property type="evidence" value="ECO:0007669"/>
    <property type="project" value="TreeGrafter"/>
</dbReference>
<dbReference type="InterPro" id="IPR011991">
    <property type="entry name" value="ArsR-like_HTH"/>
</dbReference>
<organism evidence="5 6">
    <name type="scientific">Tianweitania sediminis</name>
    <dbReference type="NCBI Taxonomy" id="1502156"/>
    <lineage>
        <taxon>Bacteria</taxon>
        <taxon>Pseudomonadati</taxon>
        <taxon>Pseudomonadota</taxon>
        <taxon>Alphaproteobacteria</taxon>
        <taxon>Hyphomicrobiales</taxon>
        <taxon>Phyllobacteriaceae</taxon>
        <taxon>Tianweitania</taxon>
    </lineage>
</organism>
<dbReference type="SUPFAM" id="SSF46785">
    <property type="entry name" value="Winged helix' DNA-binding domain"/>
    <property type="match status" value="1"/>
</dbReference>
<evidence type="ECO:0000313" key="6">
    <source>
        <dbReference type="Proteomes" id="UP000666240"/>
    </source>
</evidence>
<evidence type="ECO:0000313" key="5">
    <source>
        <dbReference type="EMBL" id="MBP0441004.1"/>
    </source>
</evidence>
<keyword evidence="2" id="KW-0238">DNA-binding</keyword>
<dbReference type="GO" id="GO:0006355">
    <property type="term" value="P:regulation of DNA-templated transcription"/>
    <property type="evidence" value="ECO:0007669"/>
    <property type="project" value="UniProtKB-ARBA"/>
</dbReference>
<feature type="domain" description="HTH asnC-type" evidence="4">
    <location>
        <begin position="39"/>
        <end position="100"/>
    </location>
</feature>
<dbReference type="EMBL" id="JAGIYY010000010">
    <property type="protein sequence ID" value="MBP0441004.1"/>
    <property type="molecule type" value="Genomic_DNA"/>
</dbReference>
<dbReference type="InterPro" id="IPR011008">
    <property type="entry name" value="Dimeric_a/b-barrel"/>
</dbReference>
<dbReference type="GO" id="GO:0043200">
    <property type="term" value="P:response to amino acid"/>
    <property type="evidence" value="ECO:0007669"/>
    <property type="project" value="TreeGrafter"/>
</dbReference>
<dbReference type="Proteomes" id="UP000666240">
    <property type="component" value="Unassembled WGS sequence"/>
</dbReference>
<dbReference type="AlphaFoldDB" id="A0A8J7UJ78"/>
<protein>
    <submittedName>
        <fullName evidence="5">Lrp/AsnC family transcriptional regulator</fullName>
    </submittedName>
</protein>
<dbReference type="PROSITE" id="PS00519">
    <property type="entry name" value="HTH_ASNC_1"/>
    <property type="match status" value="1"/>
</dbReference>
<dbReference type="Gene3D" id="1.10.10.10">
    <property type="entry name" value="Winged helix-like DNA-binding domain superfamily/Winged helix DNA-binding domain"/>
    <property type="match status" value="1"/>
</dbReference>
<dbReference type="InterPro" id="IPR036388">
    <property type="entry name" value="WH-like_DNA-bd_sf"/>
</dbReference>
<dbReference type="InterPro" id="IPR019888">
    <property type="entry name" value="Tscrpt_reg_AsnC-like"/>
</dbReference>
<accession>A0A8J7UJ78</accession>
<evidence type="ECO:0000256" key="3">
    <source>
        <dbReference type="ARBA" id="ARBA00023163"/>
    </source>
</evidence>
<dbReference type="Gene3D" id="3.30.70.920">
    <property type="match status" value="1"/>
</dbReference>
<comment type="caution">
    <text evidence="5">The sequence shown here is derived from an EMBL/GenBank/DDBJ whole genome shotgun (WGS) entry which is preliminary data.</text>
</comment>
<dbReference type="Pfam" id="PF13412">
    <property type="entry name" value="HTH_24"/>
    <property type="match status" value="1"/>
</dbReference>
<dbReference type="SMART" id="SM00344">
    <property type="entry name" value="HTH_ASNC"/>
    <property type="match status" value="1"/>
</dbReference>
<sequence length="193" mass="21300">MKQQNVPHVLALQLASPCGNGRFLLSVPYSSKDLAISTLDRIDLAILDTLQRDGRISNAALAEKVGLSQSACSRRLDLLEKNGTIRGYHAQISSAGLGHPMTAIVHISLSGQFEKTLSEFEAAIKRCPNVLSCHLMTGEYDYILRIAARDLADYERIHKEWLSAMPHVTRINSAFAMREIIDRTAIGLKTELA</sequence>
<name>A0A8J7UJ78_9HYPH</name>
<keyword evidence="1" id="KW-0805">Transcription regulation</keyword>
<dbReference type="GO" id="GO:0043565">
    <property type="term" value="F:sequence-specific DNA binding"/>
    <property type="evidence" value="ECO:0007669"/>
    <property type="project" value="InterPro"/>
</dbReference>
<dbReference type="CDD" id="cd00090">
    <property type="entry name" value="HTH_ARSR"/>
    <property type="match status" value="1"/>
</dbReference>
<dbReference type="PROSITE" id="PS50956">
    <property type="entry name" value="HTH_ASNC_2"/>
    <property type="match status" value="1"/>
</dbReference>
<evidence type="ECO:0000256" key="2">
    <source>
        <dbReference type="ARBA" id="ARBA00023125"/>
    </source>
</evidence>
<dbReference type="InterPro" id="IPR000485">
    <property type="entry name" value="AsnC-type_HTH_dom"/>
</dbReference>
<evidence type="ECO:0000259" key="4">
    <source>
        <dbReference type="PROSITE" id="PS50956"/>
    </source>
</evidence>
<gene>
    <name evidence="5" type="ORF">J5Y06_20345</name>
</gene>
<dbReference type="InterPro" id="IPR036390">
    <property type="entry name" value="WH_DNA-bd_sf"/>
</dbReference>
<keyword evidence="3" id="KW-0804">Transcription</keyword>
<reference evidence="5" key="1">
    <citation type="submission" date="2021-03" db="EMBL/GenBank/DDBJ databases">
        <title>Genome sequencing and assembly of Tianweitania sediminis.</title>
        <authorList>
            <person name="Chhetri G."/>
        </authorList>
    </citation>
    <scope>NUCLEOTIDE SEQUENCE</scope>
    <source>
        <strain evidence="5">Z8</strain>
    </source>
</reference>
<evidence type="ECO:0000256" key="1">
    <source>
        <dbReference type="ARBA" id="ARBA00023015"/>
    </source>
</evidence>
<dbReference type="PRINTS" id="PR00033">
    <property type="entry name" value="HTHASNC"/>
</dbReference>
<dbReference type="InterPro" id="IPR019885">
    <property type="entry name" value="Tscrpt_reg_HTH_AsnC-type_CS"/>
</dbReference>